<feature type="active site" description="Nucleophile" evidence="4">
    <location>
        <position position="384"/>
    </location>
</feature>
<evidence type="ECO:0000256" key="1">
    <source>
        <dbReference type="ARBA" id="ARBA00010838"/>
    </source>
</evidence>
<dbReference type="FunFam" id="3.20.20.80:FF:000004">
    <property type="entry name" value="Beta-glucosidase 6-phospho-beta-glucosidase"/>
    <property type="match status" value="1"/>
</dbReference>
<dbReference type="RefSeq" id="WP_022000969.1">
    <property type="nucleotide sequence ID" value="NZ_AP024085.1"/>
</dbReference>
<evidence type="ECO:0000256" key="3">
    <source>
        <dbReference type="ARBA" id="ARBA00023295"/>
    </source>
</evidence>
<dbReference type="PRINTS" id="PR00131">
    <property type="entry name" value="GLHYDRLASE1"/>
</dbReference>
<comment type="similarity">
    <text evidence="1 5">Belongs to the glycosyl hydrolase 1 family.</text>
</comment>
<dbReference type="KEGG" id="fit:Fi14EGH31_03860"/>
<dbReference type="GO" id="GO:0008422">
    <property type="term" value="F:beta-glucosidase activity"/>
    <property type="evidence" value="ECO:0007669"/>
    <property type="project" value="TreeGrafter"/>
</dbReference>
<keyword evidence="3" id="KW-0326">Glycosidase</keyword>
<dbReference type="Pfam" id="PF00232">
    <property type="entry name" value="Glyco_hydro_1"/>
    <property type="match status" value="1"/>
</dbReference>
<proteinExistence type="inferred from homology"/>
<protein>
    <submittedName>
        <fullName evidence="6">Beta-glucosidase</fullName>
    </submittedName>
</protein>
<evidence type="ECO:0000256" key="2">
    <source>
        <dbReference type="ARBA" id="ARBA00022801"/>
    </source>
</evidence>
<dbReference type="Proteomes" id="UP000593842">
    <property type="component" value="Chromosome"/>
</dbReference>
<dbReference type="PROSITE" id="PS00572">
    <property type="entry name" value="GLYCOSYL_HYDROL_F1_1"/>
    <property type="match status" value="1"/>
</dbReference>
<dbReference type="InterPro" id="IPR017853">
    <property type="entry name" value="GH"/>
</dbReference>
<organism evidence="6 7">
    <name type="scientific">Faecalibacillus intestinalis</name>
    <dbReference type="NCBI Taxonomy" id="1982626"/>
    <lineage>
        <taxon>Bacteria</taxon>
        <taxon>Bacillati</taxon>
        <taxon>Bacillota</taxon>
        <taxon>Erysipelotrichia</taxon>
        <taxon>Erysipelotrichales</taxon>
        <taxon>Coprobacillaceae</taxon>
        <taxon>Faecalibacillus</taxon>
    </lineage>
</organism>
<evidence type="ECO:0000256" key="4">
    <source>
        <dbReference type="PROSITE-ProRule" id="PRU10055"/>
    </source>
</evidence>
<dbReference type="GO" id="GO:0005829">
    <property type="term" value="C:cytosol"/>
    <property type="evidence" value="ECO:0007669"/>
    <property type="project" value="TreeGrafter"/>
</dbReference>
<keyword evidence="2" id="KW-0378">Hydrolase</keyword>
<dbReference type="EMBL" id="AP024085">
    <property type="protein sequence ID" value="BCL56674.1"/>
    <property type="molecule type" value="Genomic_DNA"/>
</dbReference>
<evidence type="ECO:0000313" key="7">
    <source>
        <dbReference type="Proteomes" id="UP000593842"/>
    </source>
</evidence>
<dbReference type="PANTHER" id="PTHR10353:SF122">
    <property type="entry name" value="6-PHOSPHO-BETA-GLUCOSIDASE ASCB-RELATED"/>
    <property type="match status" value="1"/>
</dbReference>
<dbReference type="InterPro" id="IPR018120">
    <property type="entry name" value="Glyco_hydro_1_AS"/>
</dbReference>
<dbReference type="AlphaFoldDB" id="A0A7I8DZI2"/>
<name>A0A7I8DZI2_9FIRM</name>
<dbReference type="InterPro" id="IPR001360">
    <property type="entry name" value="Glyco_hydro_1"/>
</dbReference>
<dbReference type="GeneID" id="70578810"/>
<dbReference type="Gene3D" id="3.20.20.80">
    <property type="entry name" value="Glycosidases"/>
    <property type="match status" value="1"/>
</dbReference>
<dbReference type="PANTHER" id="PTHR10353">
    <property type="entry name" value="GLYCOSYL HYDROLASE"/>
    <property type="match status" value="1"/>
</dbReference>
<sequence length="487" mass="56294">MVYIQKKKDILWGGATASSQYEGGYDLDGKGLDTQDCRPYLKRTSDATTATRLLTRDVIDEAKKCQGIGNYPFRKGSDGYHHIDEDIALLKELGIDIYRFSISWARLYPQGDELEPNKKGIAFYDHIFKEVHKAGMKIFLTMNHYAVPLYLVENYGGWTNRKLVTFYERFARTVFEHWGQYIDYFLPFNEINAGYFSPYNGVGLVKEKDKSYNQSLVFQSLHHQFIASAQTIKIARELSPKSQSGCMVACFCYYPLTSSPEDNLKAVRDEEIHQWFAVDILANGHYPSYMDRFFRENDIHLKMEEGDEALLKEYACDFVSFSYYSSSIATVQEDGQQTAGNLVVSTKNPYLKASEWGWQIDPIGLRIMLNKMYDRTQKPIFISENGLGARDQLNSDFSIHDPYRIDYLKQHFKQIEEAIDDGVDVIGYIMWGVIDIVSAGSCEMAKRYGVIYVDGDNLGNGTYKRYKKDSFKWYHNYIQAQHQQFKK</sequence>
<dbReference type="SUPFAM" id="SSF51445">
    <property type="entry name" value="(Trans)glycosidases"/>
    <property type="match status" value="1"/>
</dbReference>
<evidence type="ECO:0000313" key="6">
    <source>
        <dbReference type="EMBL" id="BCL56674.1"/>
    </source>
</evidence>
<accession>A0A7I8DZI2</accession>
<reference evidence="7" key="1">
    <citation type="submission" date="2020-09" db="EMBL/GenBank/DDBJ databases">
        <title>Complete genome sequencing of Faecalibacillus intestinalis strain 14EGH31.</title>
        <authorList>
            <person name="Sakamoto M."/>
            <person name="Murakami T."/>
            <person name="Mori H."/>
        </authorList>
    </citation>
    <scope>NUCLEOTIDE SEQUENCE [LARGE SCALE GENOMIC DNA]</scope>
    <source>
        <strain evidence="7">14EGH31</strain>
    </source>
</reference>
<evidence type="ECO:0000256" key="5">
    <source>
        <dbReference type="RuleBase" id="RU003690"/>
    </source>
</evidence>
<dbReference type="GO" id="GO:0016052">
    <property type="term" value="P:carbohydrate catabolic process"/>
    <property type="evidence" value="ECO:0007669"/>
    <property type="project" value="TreeGrafter"/>
</dbReference>
<gene>
    <name evidence="6" type="ORF">Fi14EGH31_03860</name>
</gene>